<accession>A0A1J1LCJ6</accession>
<name>A0A1J1LCJ6_9CYAN</name>
<evidence type="ECO:0000313" key="1">
    <source>
        <dbReference type="EMBL" id="CUR30303.1"/>
    </source>
</evidence>
<dbReference type="Proteomes" id="UP000184315">
    <property type="component" value="Unassembled WGS sequence"/>
</dbReference>
<evidence type="ECO:0000313" key="2">
    <source>
        <dbReference type="Proteomes" id="UP000184315"/>
    </source>
</evidence>
<reference evidence="2" key="1">
    <citation type="submission" date="2015-10" db="EMBL/GenBank/DDBJ databases">
        <authorList>
            <person name="Regsiter A."/>
            <person name="william w."/>
        </authorList>
    </citation>
    <scope>NUCLEOTIDE SEQUENCE [LARGE SCALE GENOMIC DNA]</scope>
</reference>
<proteinExistence type="predicted"/>
<dbReference type="AlphaFoldDB" id="A0A1J1LCJ6"/>
<dbReference type="RefSeq" id="WP_072717359.1">
    <property type="nucleotide sequence ID" value="NZ_LN889768.1"/>
</dbReference>
<sequence length="71" mass="8178">MGAIYKLVNQALEQGYLTLKVEEELRQLLQTTKYSQEDFEAFIRLQNAAIDGLVKQESRERLIHLKIALAS</sequence>
<dbReference type="STRING" id="671072.PL9214120022"/>
<dbReference type="EMBL" id="CZDF01000024">
    <property type="protein sequence ID" value="CUR30303.1"/>
    <property type="molecule type" value="Genomic_DNA"/>
</dbReference>
<dbReference type="OrthoDB" id="466921at2"/>
<protein>
    <submittedName>
        <fullName evidence="1">Uncharacterized protein</fullName>
    </submittedName>
</protein>
<gene>
    <name evidence="1" type="ORF">PL9214120022</name>
</gene>
<organism evidence="1 2">
    <name type="scientific">Planktothrix tepida PCC 9214</name>
    <dbReference type="NCBI Taxonomy" id="671072"/>
    <lineage>
        <taxon>Bacteria</taxon>
        <taxon>Bacillati</taxon>
        <taxon>Cyanobacteriota</taxon>
        <taxon>Cyanophyceae</taxon>
        <taxon>Oscillatoriophycideae</taxon>
        <taxon>Oscillatoriales</taxon>
        <taxon>Microcoleaceae</taxon>
        <taxon>Planktothrix</taxon>
    </lineage>
</organism>
<keyword evidence="2" id="KW-1185">Reference proteome</keyword>